<evidence type="ECO:0008006" key="3">
    <source>
        <dbReference type="Google" id="ProtNLM"/>
    </source>
</evidence>
<proteinExistence type="predicted"/>
<dbReference type="EMBL" id="JAERRJ010000007">
    <property type="protein sequence ID" value="MBL1076502.1"/>
    <property type="molecule type" value="Genomic_DNA"/>
</dbReference>
<dbReference type="RefSeq" id="WP_201949086.1">
    <property type="nucleotide sequence ID" value="NZ_JAERRJ010000007.1"/>
</dbReference>
<accession>A0ABS1M781</accession>
<name>A0ABS1M781_9NOCA</name>
<dbReference type="Gene3D" id="1.25.40.10">
    <property type="entry name" value="Tetratricopeptide repeat domain"/>
    <property type="match status" value="1"/>
</dbReference>
<sequence length="161" mass="17423">MTVVDETMIAITEAVTLGRQGNTDAAREALTALWDSIGAAGDPFHRCTLAHYLADVQEHAADALTWDLRALDAADALTDDRAQQHDASLSVRGFYPSLHLNLADCYRRLGAFDTAHRHLAQARDGLGTLADRPEYDQGVRAGIANVAAALENRSTDRLPTN</sequence>
<dbReference type="InterPro" id="IPR011990">
    <property type="entry name" value="TPR-like_helical_dom_sf"/>
</dbReference>
<gene>
    <name evidence="1" type="ORF">JK358_19070</name>
</gene>
<reference evidence="1 2" key="1">
    <citation type="submission" date="2021-01" db="EMBL/GenBank/DDBJ databases">
        <title>WGS of actinomycetes isolated from Thailand.</title>
        <authorList>
            <person name="Thawai C."/>
        </authorList>
    </citation>
    <scope>NUCLEOTIDE SEQUENCE [LARGE SCALE GENOMIC DNA]</scope>
    <source>
        <strain evidence="1 2">LPG 2</strain>
    </source>
</reference>
<protein>
    <recommendedName>
        <fullName evidence="3">Tetratricopeptide repeat protein</fullName>
    </recommendedName>
</protein>
<evidence type="ECO:0000313" key="1">
    <source>
        <dbReference type="EMBL" id="MBL1076502.1"/>
    </source>
</evidence>
<dbReference type="Proteomes" id="UP000602198">
    <property type="component" value="Unassembled WGS sequence"/>
</dbReference>
<keyword evidence="2" id="KW-1185">Reference proteome</keyword>
<evidence type="ECO:0000313" key="2">
    <source>
        <dbReference type="Proteomes" id="UP000602198"/>
    </source>
</evidence>
<organism evidence="1 2">
    <name type="scientific">Nocardia acididurans</name>
    <dbReference type="NCBI Taxonomy" id="2802282"/>
    <lineage>
        <taxon>Bacteria</taxon>
        <taxon>Bacillati</taxon>
        <taxon>Actinomycetota</taxon>
        <taxon>Actinomycetes</taxon>
        <taxon>Mycobacteriales</taxon>
        <taxon>Nocardiaceae</taxon>
        <taxon>Nocardia</taxon>
    </lineage>
</organism>
<comment type="caution">
    <text evidence="1">The sequence shown here is derived from an EMBL/GenBank/DDBJ whole genome shotgun (WGS) entry which is preliminary data.</text>
</comment>